<gene>
    <name evidence="2" type="ordered locus">MCON_2168</name>
</gene>
<evidence type="ECO:0000313" key="2">
    <source>
        <dbReference type="EMBL" id="AEB68688.1"/>
    </source>
</evidence>
<dbReference type="InParanoid" id="F4BXL0"/>
<evidence type="ECO:0000313" key="3">
    <source>
        <dbReference type="Proteomes" id="UP000007807"/>
    </source>
</evidence>
<feature type="transmembrane region" description="Helical" evidence="1">
    <location>
        <begin position="12"/>
        <end position="36"/>
    </location>
</feature>
<keyword evidence="1" id="KW-0472">Membrane</keyword>
<keyword evidence="3" id="KW-1185">Reference proteome</keyword>
<dbReference type="HOGENOM" id="CLU_161129_0_0_2"/>
<feature type="transmembrane region" description="Helical" evidence="1">
    <location>
        <begin position="57"/>
        <end position="79"/>
    </location>
</feature>
<dbReference type="Pfam" id="PF09946">
    <property type="entry name" value="DUF2178"/>
    <property type="match status" value="1"/>
</dbReference>
<keyword evidence="1" id="KW-1133">Transmembrane helix</keyword>
<accession>F4BXL0</accession>
<dbReference type="STRING" id="990316.MCON_2168"/>
<evidence type="ECO:0008006" key="4">
    <source>
        <dbReference type="Google" id="ProtNLM"/>
    </source>
</evidence>
<dbReference type="InterPro" id="IPR019235">
    <property type="entry name" value="DUF2178_TM"/>
</dbReference>
<proteinExistence type="predicted"/>
<keyword evidence="1" id="KW-0812">Transmembrane</keyword>
<dbReference type="KEGG" id="mcj:MCON_2168"/>
<feature type="transmembrane region" description="Helical" evidence="1">
    <location>
        <begin position="91"/>
        <end position="111"/>
    </location>
</feature>
<dbReference type="EMBL" id="CP002565">
    <property type="protein sequence ID" value="AEB68688.1"/>
    <property type="molecule type" value="Genomic_DNA"/>
</dbReference>
<name>F4BXL0_METSG</name>
<evidence type="ECO:0000256" key="1">
    <source>
        <dbReference type="SAM" id="Phobius"/>
    </source>
</evidence>
<dbReference type="Proteomes" id="UP000007807">
    <property type="component" value="Chromosome"/>
</dbReference>
<dbReference type="GeneID" id="10461634"/>
<dbReference type="AlphaFoldDB" id="F4BXL0"/>
<protein>
    <recommendedName>
        <fullName evidence="4">DUF2178 domain-containing protein</fullName>
    </recommendedName>
</protein>
<dbReference type="RefSeq" id="WP_013719727.1">
    <property type="nucleotide sequence ID" value="NC_015416.1"/>
</dbReference>
<sequence length="123" mass="13588">MAIIVSMVALVGWFTAAGNALLVAISITAGVVLLYLCKSKIKEVVEDERDVKVSEKASKLAIEIFAATNILIGVVLIALRYRYSEYTNIGFTLAFSASSLMILYSLLYGYYNKKYGYEPPNEE</sequence>
<organism evidence="2 3">
    <name type="scientific">Methanothrix soehngenii (strain ATCC 5969 / DSM 3671 / JCM 10134 / NBRC 103675 / OCM 69 / GP-6)</name>
    <name type="common">Methanosaeta concilii</name>
    <dbReference type="NCBI Taxonomy" id="990316"/>
    <lineage>
        <taxon>Archaea</taxon>
        <taxon>Methanobacteriati</taxon>
        <taxon>Methanobacteriota</taxon>
        <taxon>Stenosarchaea group</taxon>
        <taxon>Methanomicrobia</taxon>
        <taxon>Methanotrichales</taxon>
        <taxon>Methanotrichaceae</taxon>
        <taxon>Methanothrix</taxon>
    </lineage>
</organism>
<reference evidence="2 3" key="1">
    <citation type="journal article" date="2011" name="J. Bacteriol.">
        <title>Complete genome sequence of Methanosaeta concilii, a specialist in aceticlastic methanogenesis.</title>
        <authorList>
            <person name="Barber R.D."/>
            <person name="Zhang L."/>
            <person name="Harnack M."/>
            <person name="Olson M.V."/>
            <person name="Kaul R."/>
            <person name="Ingram-Smith C."/>
            <person name="Smith K.S."/>
        </authorList>
    </citation>
    <scope>NUCLEOTIDE SEQUENCE [LARGE SCALE GENOMIC DNA]</scope>
    <source>
        <strain evidence="3">ATCC 5969 / DSM 3671 / JCM 10134 / NBRC 103675 / OCM 69 / GP-6</strain>
    </source>
</reference>